<dbReference type="Proteomes" id="UP000541444">
    <property type="component" value="Unassembled WGS sequence"/>
</dbReference>
<keyword evidence="6" id="KW-1185">Reference proteome</keyword>
<organism evidence="5 6">
    <name type="scientific">Kingdonia uniflora</name>
    <dbReference type="NCBI Taxonomy" id="39325"/>
    <lineage>
        <taxon>Eukaryota</taxon>
        <taxon>Viridiplantae</taxon>
        <taxon>Streptophyta</taxon>
        <taxon>Embryophyta</taxon>
        <taxon>Tracheophyta</taxon>
        <taxon>Spermatophyta</taxon>
        <taxon>Magnoliopsida</taxon>
        <taxon>Ranunculales</taxon>
        <taxon>Circaeasteraceae</taxon>
        <taxon>Kingdonia</taxon>
    </lineage>
</organism>
<protein>
    <recommendedName>
        <fullName evidence="7">RAB18</fullName>
    </recommendedName>
</protein>
<evidence type="ECO:0000256" key="4">
    <source>
        <dbReference type="ARBA" id="ARBA00037868"/>
    </source>
</evidence>
<evidence type="ECO:0000256" key="3">
    <source>
        <dbReference type="ARBA" id="ARBA00023134"/>
    </source>
</evidence>
<dbReference type="InterPro" id="IPR001806">
    <property type="entry name" value="Small_GTPase"/>
</dbReference>
<dbReference type="GO" id="GO:0005525">
    <property type="term" value="F:GTP binding"/>
    <property type="evidence" value="ECO:0007669"/>
    <property type="project" value="UniProtKB-KW"/>
</dbReference>
<dbReference type="PANTHER" id="PTHR47977">
    <property type="entry name" value="RAS-RELATED PROTEIN RAB"/>
    <property type="match status" value="1"/>
</dbReference>
<dbReference type="InterPro" id="IPR027417">
    <property type="entry name" value="P-loop_NTPase"/>
</dbReference>
<sequence length="130" mass="14671">MDLLGISLLVYDVTRRESFTNLSEVWAKEVKLYSTNEDCIKMLVGNKVDRDSERAVTREEGLALAEENGCLFFECSAKTRENVKQCFEKLALKILEVPSLLEEGSTVVVKRKILQQKQEHQIAAGGRCCS</sequence>
<dbReference type="Gene3D" id="3.40.50.300">
    <property type="entry name" value="P-loop containing nucleotide triphosphate hydrolases"/>
    <property type="match status" value="1"/>
</dbReference>
<dbReference type="PROSITE" id="PS51421">
    <property type="entry name" value="RAS"/>
    <property type="match status" value="1"/>
</dbReference>
<keyword evidence="3" id="KW-0342">GTP-binding</keyword>
<comment type="subcellular location">
    <subcellularLocation>
        <location evidence="4">Endomembrane system</location>
        <topology evidence="4">Lipid-anchor</topology>
    </subcellularLocation>
</comment>
<dbReference type="InterPro" id="IPR050227">
    <property type="entry name" value="Rab"/>
</dbReference>
<dbReference type="PRINTS" id="PR00449">
    <property type="entry name" value="RASTRNSFRMNG"/>
</dbReference>
<evidence type="ECO:0000256" key="1">
    <source>
        <dbReference type="ARBA" id="ARBA00006270"/>
    </source>
</evidence>
<name>A0A7J7NL71_9MAGN</name>
<evidence type="ECO:0000256" key="2">
    <source>
        <dbReference type="ARBA" id="ARBA00022741"/>
    </source>
</evidence>
<proteinExistence type="inferred from homology"/>
<accession>A0A7J7NL71</accession>
<dbReference type="PROSITE" id="PS51419">
    <property type="entry name" value="RAB"/>
    <property type="match status" value="1"/>
</dbReference>
<dbReference type="Pfam" id="PF00071">
    <property type="entry name" value="Ras"/>
    <property type="match status" value="1"/>
</dbReference>
<comment type="similarity">
    <text evidence="1">Belongs to the small GTPase superfamily. Rab family.</text>
</comment>
<dbReference type="SMART" id="SM00173">
    <property type="entry name" value="RAS"/>
    <property type="match status" value="1"/>
</dbReference>
<dbReference type="SMART" id="SM00174">
    <property type="entry name" value="RHO"/>
    <property type="match status" value="1"/>
</dbReference>
<dbReference type="AlphaFoldDB" id="A0A7J7NL71"/>
<gene>
    <name evidence="5" type="ORF">GIB67_017197</name>
</gene>
<dbReference type="GO" id="GO:0012505">
    <property type="term" value="C:endomembrane system"/>
    <property type="evidence" value="ECO:0007669"/>
    <property type="project" value="UniProtKB-SubCell"/>
</dbReference>
<dbReference type="SUPFAM" id="SSF52540">
    <property type="entry name" value="P-loop containing nucleoside triphosphate hydrolases"/>
    <property type="match status" value="1"/>
</dbReference>
<reference evidence="5 6" key="1">
    <citation type="journal article" date="2020" name="IScience">
        <title>Genome Sequencing of the Endangered Kingdonia uniflora (Circaeasteraceae, Ranunculales) Reveals Potential Mechanisms of Evolutionary Specialization.</title>
        <authorList>
            <person name="Sun Y."/>
            <person name="Deng T."/>
            <person name="Zhang A."/>
            <person name="Moore M.J."/>
            <person name="Landis J.B."/>
            <person name="Lin N."/>
            <person name="Zhang H."/>
            <person name="Zhang X."/>
            <person name="Huang J."/>
            <person name="Zhang X."/>
            <person name="Sun H."/>
            <person name="Wang H."/>
        </authorList>
    </citation>
    <scope>NUCLEOTIDE SEQUENCE [LARGE SCALE GENOMIC DNA]</scope>
    <source>
        <strain evidence="5">TB1705</strain>
        <tissue evidence="5">Leaf</tissue>
    </source>
</reference>
<dbReference type="GO" id="GO:0003924">
    <property type="term" value="F:GTPase activity"/>
    <property type="evidence" value="ECO:0007669"/>
    <property type="project" value="InterPro"/>
</dbReference>
<dbReference type="SMART" id="SM00175">
    <property type="entry name" value="RAB"/>
    <property type="match status" value="1"/>
</dbReference>
<keyword evidence="2" id="KW-0547">Nucleotide-binding</keyword>
<evidence type="ECO:0000313" key="6">
    <source>
        <dbReference type="Proteomes" id="UP000541444"/>
    </source>
</evidence>
<evidence type="ECO:0008006" key="7">
    <source>
        <dbReference type="Google" id="ProtNLM"/>
    </source>
</evidence>
<evidence type="ECO:0000313" key="5">
    <source>
        <dbReference type="EMBL" id="KAF6167702.1"/>
    </source>
</evidence>
<dbReference type="EMBL" id="JACGCM010000719">
    <property type="protein sequence ID" value="KAF6167702.1"/>
    <property type="molecule type" value="Genomic_DNA"/>
</dbReference>
<dbReference type="OrthoDB" id="9989112at2759"/>
<comment type="caution">
    <text evidence="5">The sequence shown here is derived from an EMBL/GenBank/DDBJ whole genome shotgun (WGS) entry which is preliminary data.</text>
</comment>